<evidence type="ECO:0000313" key="2">
    <source>
        <dbReference type="Proteomes" id="UP000028713"/>
    </source>
</evidence>
<reference evidence="1 2" key="1">
    <citation type="submission" date="2014-07" db="EMBL/GenBank/DDBJ databases">
        <title>Genome of Chryseobacterium formosense LMG 24722.</title>
        <authorList>
            <person name="Pipes S.E."/>
            <person name="Stropko S.J."/>
            <person name="Newman J.D."/>
        </authorList>
    </citation>
    <scope>NUCLEOTIDE SEQUENCE [LARGE SCALE GENOMIC DNA]</scope>
    <source>
        <strain evidence="1 2">LMG 24722</strain>
    </source>
</reference>
<dbReference type="OrthoDB" id="1237875at2"/>
<evidence type="ECO:0000313" key="1">
    <source>
        <dbReference type="EMBL" id="KFF00847.1"/>
    </source>
</evidence>
<accession>A0A085Z8T3</accession>
<dbReference type="Proteomes" id="UP000028713">
    <property type="component" value="Unassembled WGS sequence"/>
</dbReference>
<name>A0A085Z8T3_9FLAO</name>
<protein>
    <submittedName>
        <fullName evidence="1">Uncharacterized protein</fullName>
    </submittedName>
</protein>
<dbReference type="RefSeq" id="WP_034675627.1">
    <property type="nucleotide sequence ID" value="NZ_FPAP01000001.1"/>
</dbReference>
<comment type="caution">
    <text evidence="1">The sequence shown here is derived from an EMBL/GenBank/DDBJ whole genome shotgun (WGS) entry which is preliminary data.</text>
</comment>
<dbReference type="STRING" id="236814.IX39_09560"/>
<dbReference type="eggNOG" id="ENOG5033RFD">
    <property type="taxonomic scope" value="Bacteria"/>
</dbReference>
<organism evidence="1 2">
    <name type="scientific">Chryseobacterium formosense</name>
    <dbReference type="NCBI Taxonomy" id="236814"/>
    <lineage>
        <taxon>Bacteria</taxon>
        <taxon>Pseudomonadati</taxon>
        <taxon>Bacteroidota</taxon>
        <taxon>Flavobacteriia</taxon>
        <taxon>Flavobacteriales</taxon>
        <taxon>Weeksellaceae</taxon>
        <taxon>Chryseobacterium group</taxon>
        <taxon>Chryseobacterium</taxon>
    </lineage>
</organism>
<gene>
    <name evidence="1" type="ORF">IX39_09560</name>
</gene>
<proteinExistence type="predicted"/>
<dbReference type="AlphaFoldDB" id="A0A085Z8T3"/>
<keyword evidence="2" id="KW-1185">Reference proteome</keyword>
<sequence>MKYLFLLFLIFSCSKTSEENCFIEKEDKTVYEEEKPFTAQQILENKPDYLEVISLKKFRSFRQDSIERNYFEDEKLEEIKWEKKKEEYKDFNEKFDDQFSCSNKQLVGTTQYCLGRNNLGYWLLKIENNKTNAYFLGLSFSHYYFNEIQKKPIINKGFLELEGSFVKIVKVAGLPGYDDYSAIEDGKLFKIKLENLTKDSDRDGYNDIFEKSFGLNPNNKDTDGDGMDDFNDLNPMFKSENNKFTQLYEMLLPDYGSENLRNNNYYFEVFISDCDYFHQISPKYHVLFVPEDLKLNTNYVKITDVSRHSIDKIRKNKNNPNIFYIKVWGTSSMTDYSAEYKDGKWILEIGGGYII</sequence>
<dbReference type="EMBL" id="JPRP01000001">
    <property type="protein sequence ID" value="KFF00847.1"/>
    <property type="molecule type" value="Genomic_DNA"/>
</dbReference>